<dbReference type="PANTHER" id="PTHR24252:SF7">
    <property type="entry name" value="HYALIN"/>
    <property type="match status" value="1"/>
</dbReference>
<organism evidence="5 6">
    <name type="scientific">Candidatus Promineifilum breve</name>
    <dbReference type="NCBI Taxonomy" id="1806508"/>
    <lineage>
        <taxon>Bacteria</taxon>
        <taxon>Bacillati</taxon>
        <taxon>Chloroflexota</taxon>
        <taxon>Ardenticatenia</taxon>
        <taxon>Candidatus Promineifilales</taxon>
        <taxon>Candidatus Promineifilaceae</taxon>
        <taxon>Candidatus Promineifilum</taxon>
    </lineage>
</organism>
<dbReference type="GO" id="GO:0004252">
    <property type="term" value="F:serine-type endopeptidase activity"/>
    <property type="evidence" value="ECO:0007669"/>
    <property type="project" value="UniProtKB-EC"/>
</dbReference>
<feature type="chain" id="PRO_5007820234" evidence="3">
    <location>
        <begin position="34"/>
        <end position="543"/>
    </location>
</feature>
<dbReference type="AlphaFoldDB" id="A0A160T6S4"/>
<dbReference type="PROSITE" id="PS50240">
    <property type="entry name" value="TRYPSIN_DOM"/>
    <property type="match status" value="1"/>
</dbReference>
<dbReference type="InterPro" id="IPR001254">
    <property type="entry name" value="Trypsin_dom"/>
</dbReference>
<keyword evidence="3" id="KW-0732">Signal</keyword>
<evidence type="ECO:0000313" key="6">
    <source>
        <dbReference type="Proteomes" id="UP000215027"/>
    </source>
</evidence>
<dbReference type="SMART" id="SM00020">
    <property type="entry name" value="Tryp_SPc"/>
    <property type="match status" value="1"/>
</dbReference>
<evidence type="ECO:0000313" key="5">
    <source>
        <dbReference type="EMBL" id="CUS06086.1"/>
    </source>
</evidence>
<reference evidence="5" key="1">
    <citation type="submission" date="2016-01" db="EMBL/GenBank/DDBJ databases">
        <authorList>
            <person name="Mcilroy J.S."/>
            <person name="Karst M S."/>
            <person name="Albertsen M."/>
        </authorList>
    </citation>
    <scope>NUCLEOTIDE SEQUENCE</scope>
    <source>
        <strain evidence="5">Cfx-K</strain>
    </source>
</reference>
<dbReference type="InterPro" id="IPR043504">
    <property type="entry name" value="Peptidase_S1_PA_chymotrypsin"/>
</dbReference>
<dbReference type="PROSITE" id="PS00135">
    <property type="entry name" value="TRYPSIN_SER"/>
    <property type="match status" value="1"/>
</dbReference>
<dbReference type="Pfam" id="PF00089">
    <property type="entry name" value="Trypsin"/>
    <property type="match status" value="1"/>
</dbReference>
<dbReference type="KEGG" id="pbf:CFX0092_B0552"/>
<dbReference type="InterPro" id="IPR009003">
    <property type="entry name" value="Peptidase_S1_PA"/>
</dbReference>
<protein>
    <submittedName>
        <fullName evidence="5">Trypsin</fullName>
        <ecNumber evidence="5">3.4.21.4</ecNumber>
    </submittedName>
</protein>
<dbReference type="SUPFAM" id="SSF50494">
    <property type="entry name" value="Trypsin-like serine proteases"/>
    <property type="match status" value="1"/>
</dbReference>
<dbReference type="EC" id="3.4.21.4" evidence="5"/>
<evidence type="ECO:0000259" key="4">
    <source>
        <dbReference type="PROSITE" id="PS50240"/>
    </source>
</evidence>
<gene>
    <name evidence="5" type="ORF">CFX0092_B0552</name>
</gene>
<dbReference type="Gene3D" id="2.40.10.10">
    <property type="entry name" value="Trypsin-like serine proteases"/>
    <property type="match status" value="1"/>
</dbReference>
<name>A0A160T6S4_9CHLR</name>
<evidence type="ECO:0000256" key="3">
    <source>
        <dbReference type="SAM" id="SignalP"/>
    </source>
</evidence>
<dbReference type="FunFam" id="2.40.10.10:FF:000003">
    <property type="entry name" value="Transmembrane serine protease 3"/>
    <property type="match status" value="1"/>
</dbReference>
<keyword evidence="6" id="KW-1185">Reference proteome</keyword>
<keyword evidence="2 5" id="KW-0378">Hydrolase</keyword>
<keyword evidence="1" id="KW-1015">Disulfide bond</keyword>
<feature type="domain" description="Peptidase S1" evidence="4">
    <location>
        <begin position="41"/>
        <end position="281"/>
    </location>
</feature>
<dbReference type="InterPro" id="IPR018114">
    <property type="entry name" value="TRYPSIN_HIS"/>
</dbReference>
<keyword evidence="2" id="KW-0645">Protease</keyword>
<dbReference type="PROSITE" id="PS00134">
    <property type="entry name" value="TRYPSIN_HIS"/>
    <property type="match status" value="1"/>
</dbReference>
<dbReference type="InterPro" id="IPR001314">
    <property type="entry name" value="Peptidase_S1A"/>
</dbReference>
<dbReference type="PANTHER" id="PTHR24252">
    <property type="entry name" value="ACROSIN-RELATED"/>
    <property type="match status" value="1"/>
</dbReference>
<proteinExistence type="predicted"/>
<dbReference type="InterPro" id="IPR033116">
    <property type="entry name" value="TRYPSIN_SER"/>
</dbReference>
<dbReference type="PRINTS" id="PR00722">
    <property type="entry name" value="CHYMOTRYPSIN"/>
</dbReference>
<evidence type="ECO:0000256" key="2">
    <source>
        <dbReference type="RuleBase" id="RU363034"/>
    </source>
</evidence>
<dbReference type="GO" id="GO:0006508">
    <property type="term" value="P:proteolysis"/>
    <property type="evidence" value="ECO:0007669"/>
    <property type="project" value="UniProtKB-KW"/>
</dbReference>
<evidence type="ECO:0000256" key="1">
    <source>
        <dbReference type="ARBA" id="ARBA00023157"/>
    </source>
</evidence>
<sequence>MNQMASFSVRFVRLSRVALILLFAFALLPAVLAQDESPPPIIGGQVAGPGEWPWQVALIGAGGDPYAAQYCGGSLIDVEWVVTAAHCVVGDDANDVQVLAGIHDLGDPEAGYQRLDVAQIYVHPQYEQAAQYDKDVALIRLEDAADLGPTPGGEMVATIPLVSAGVGSLAGEQASISGWGSDGSGYPEDLMEAVVPIVTNADCNDSNSYDGDITAAMLCAGYTAGGVDTCAGDSGGPLAIDGPNWKLAGITSWGNGCALPNYYGVYTRVSQVVGWIEETMGTVTPPTELDVYVTATAAGTTSDGQAFDKRDILRWDAGTGDWSLYLDGSALGLPTKADIVAFDIPNPANGSAVMAFAKTVTITGVGAVAAHDLLLRETNGFALGFDGSDVGLTTGGEKLDAVEILPGNLSPIGSNCDKYILFSTKTGGTVPAHNGGNLQFKGEDVLGFCGTQLGATTQGSWHLLIDGSVEGMPKNATVSLSASADGQTIYLTTKGNFNVDSASGGHSMIYSYSLATDQFSGPIWSGPAEGLPKTVDGLDVIAP</sequence>
<dbReference type="CDD" id="cd00190">
    <property type="entry name" value="Tryp_SPc"/>
    <property type="match status" value="1"/>
</dbReference>
<dbReference type="Proteomes" id="UP000215027">
    <property type="component" value="Chromosome II"/>
</dbReference>
<dbReference type="EMBL" id="LN890656">
    <property type="protein sequence ID" value="CUS06086.1"/>
    <property type="molecule type" value="Genomic_DNA"/>
</dbReference>
<keyword evidence="2" id="KW-0720">Serine protease</keyword>
<accession>A0A160T6S4</accession>
<feature type="signal peptide" evidence="3">
    <location>
        <begin position="1"/>
        <end position="33"/>
    </location>
</feature>